<evidence type="ECO:0000256" key="4">
    <source>
        <dbReference type="ARBA" id="ARBA00022989"/>
    </source>
</evidence>
<feature type="transmembrane region" description="Helical" evidence="7">
    <location>
        <begin position="171"/>
        <end position="190"/>
    </location>
</feature>
<dbReference type="PROSITE" id="PS50850">
    <property type="entry name" value="MFS"/>
    <property type="match status" value="1"/>
</dbReference>
<keyword evidence="2" id="KW-0813">Transport</keyword>
<evidence type="ECO:0000313" key="9">
    <source>
        <dbReference type="EMBL" id="KAF6172303.1"/>
    </source>
</evidence>
<evidence type="ECO:0000256" key="7">
    <source>
        <dbReference type="SAM" id="Phobius"/>
    </source>
</evidence>
<feature type="transmembrane region" description="Helical" evidence="7">
    <location>
        <begin position="202"/>
        <end position="220"/>
    </location>
</feature>
<dbReference type="PANTHER" id="PTHR23503">
    <property type="entry name" value="SOLUTE CARRIER FAMILY 2"/>
    <property type="match status" value="1"/>
</dbReference>
<keyword evidence="4 7" id="KW-1133">Transmembrane helix</keyword>
<dbReference type="InterPro" id="IPR005829">
    <property type="entry name" value="Sugar_transporter_CS"/>
</dbReference>
<dbReference type="PRINTS" id="PR00171">
    <property type="entry name" value="SUGRTRNSPORT"/>
</dbReference>
<dbReference type="EMBL" id="JACGCM010000440">
    <property type="protein sequence ID" value="KAF6172303.1"/>
    <property type="molecule type" value="Genomic_DNA"/>
</dbReference>
<comment type="caution">
    <text evidence="9">The sequence shown here is derived from an EMBL/GenBank/DDBJ whole genome shotgun (WGS) entry which is preliminary data.</text>
</comment>
<feature type="domain" description="Major facilitator superfamily (MFS) profile" evidence="8">
    <location>
        <begin position="1"/>
        <end position="516"/>
    </location>
</feature>
<dbReference type="OrthoDB" id="6612291at2759"/>
<dbReference type="InterPro" id="IPR036259">
    <property type="entry name" value="MFS_trans_sf"/>
</dbReference>
<comment type="subcellular location">
    <subcellularLocation>
        <location evidence="1">Membrane</location>
        <topology evidence="1">Multi-pass membrane protein</topology>
    </subcellularLocation>
</comment>
<feature type="region of interest" description="Disordered" evidence="6">
    <location>
        <begin position="451"/>
        <end position="472"/>
    </location>
</feature>
<evidence type="ECO:0000256" key="3">
    <source>
        <dbReference type="ARBA" id="ARBA00022692"/>
    </source>
</evidence>
<sequence>MNENIEETNLVEIKKREDAPMLKIPASDLAEGASHFQFSPYREDRLTKELCVIWESFLYTIVSIFVKLHSKWDCCWLELLSDEDLEVVRNAGIVLLQREIPDLVNIQVAKIQLIIEIKVRVTGAASLGATSTSLEGMLLGRFLVGSGMGLGPFVASLYVTEVSPSFVRGTYGSFIQIATCLGLMGALFIGIPVKEIVGWWRVYFWVSVVPAAMLAIVYDLDRYSFALSIMTLPTMQGRYAEAEAALERILGGSHGKPAIAKLAKSGRGYGADPVKFSELLYGRHFGVAFIGSTLYALQQLSGINTVFYFSSTGAGVPSDLANTCIGVANLSGSIIAMILMDRLGRKVLLGSFFGMAVAMGLQVLTASSIVQGLGALYLFFGGMLLFVLTFALGAGPVPGLLLPEILPGRIRARAMSVCLSVHWVGARHKVAALTWFMFTVKSRAPVQRKAVTKPPSAKAIRPRKSPMKNNNSTRYQKLKSFVSKMDSRWPKGRLEYAAEVNVETLKEQCGGMSTGS</sequence>
<name>A0A7J7NZ05_9MAGN</name>
<evidence type="ECO:0000313" key="10">
    <source>
        <dbReference type="Proteomes" id="UP000541444"/>
    </source>
</evidence>
<dbReference type="InterPro" id="IPR003663">
    <property type="entry name" value="Sugar/inositol_transpt"/>
</dbReference>
<evidence type="ECO:0000256" key="2">
    <source>
        <dbReference type="ARBA" id="ARBA00022448"/>
    </source>
</evidence>
<gene>
    <name evidence="9" type="ORF">GIB67_024925</name>
</gene>
<reference evidence="9 10" key="1">
    <citation type="journal article" date="2020" name="IScience">
        <title>Genome Sequencing of the Endangered Kingdonia uniflora (Circaeasteraceae, Ranunculales) Reveals Potential Mechanisms of Evolutionary Specialization.</title>
        <authorList>
            <person name="Sun Y."/>
            <person name="Deng T."/>
            <person name="Zhang A."/>
            <person name="Moore M.J."/>
            <person name="Landis J.B."/>
            <person name="Lin N."/>
            <person name="Zhang H."/>
            <person name="Zhang X."/>
            <person name="Huang J."/>
            <person name="Zhang X."/>
            <person name="Sun H."/>
            <person name="Wang H."/>
        </authorList>
    </citation>
    <scope>NUCLEOTIDE SEQUENCE [LARGE SCALE GENOMIC DNA]</scope>
    <source>
        <strain evidence="9">TB1705</strain>
        <tissue evidence="9">Leaf</tissue>
    </source>
</reference>
<keyword evidence="3 7" id="KW-0812">Transmembrane</keyword>
<feature type="transmembrane region" description="Helical" evidence="7">
    <location>
        <begin position="347"/>
        <end position="370"/>
    </location>
</feature>
<organism evidence="9 10">
    <name type="scientific">Kingdonia uniflora</name>
    <dbReference type="NCBI Taxonomy" id="39325"/>
    <lineage>
        <taxon>Eukaryota</taxon>
        <taxon>Viridiplantae</taxon>
        <taxon>Streptophyta</taxon>
        <taxon>Embryophyta</taxon>
        <taxon>Tracheophyta</taxon>
        <taxon>Spermatophyta</taxon>
        <taxon>Magnoliopsida</taxon>
        <taxon>Ranunculales</taxon>
        <taxon>Circaeasteraceae</taxon>
        <taxon>Kingdonia</taxon>
    </lineage>
</organism>
<dbReference type="Pfam" id="PF00083">
    <property type="entry name" value="Sugar_tr"/>
    <property type="match status" value="1"/>
</dbReference>
<dbReference type="InterPro" id="IPR020846">
    <property type="entry name" value="MFS_dom"/>
</dbReference>
<dbReference type="GO" id="GO:0016020">
    <property type="term" value="C:membrane"/>
    <property type="evidence" value="ECO:0007669"/>
    <property type="project" value="UniProtKB-SubCell"/>
</dbReference>
<dbReference type="InterPro" id="IPR045263">
    <property type="entry name" value="GLUT"/>
</dbReference>
<feature type="transmembrane region" description="Helical" evidence="7">
    <location>
        <begin position="138"/>
        <end position="159"/>
    </location>
</feature>
<accession>A0A7J7NZ05</accession>
<keyword evidence="10" id="KW-1185">Reference proteome</keyword>
<protein>
    <recommendedName>
        <fullName evidence="8">Major facilitator superfamily (MFS) profile domain-containing protein</fullName>
    </recommendedName>
</protein>
<keyword evidence="5 7" id="KW-0472">Membrane</keyword>
<dbReference type="PROSITE" id="PS00216">
    <property type="entry name" value="SUGAR_TRANSPORT_1"/>
    <property type="match status" value="1"/>
</dbReference>
<dbReference type="PANTHER" id="PTHR23503:SF8">
    <property type="entry name" value="FACILITATED GLUCOSE TRANSPORTER PROTEIN 1"/>
    <property type="match status" value="1"/>
</dbReference>
<dbReference type="Gene3D" id="1.20.1250.20">
    <property type="entry name" value="MFS general substrate transporter like domains"/>
    <property type="match status" value="1"/>
</dbReference>
<evidence type="ECO:0000256" key="1">
    <source>
        <dbReference type="ARBA" id="ARBA00004141"/>
    </source>
</evidence>
<evidence type="ECO:0000256" key="5">
    <source>
        <dbReference type="ARBA" id="ARBA00023136"/>
    </source>
</evidence>
<evidence type="ECO:0000256" key="6">
    <source>
        <dbReference type="SAM" id="MobiDB-lite"/>
    </source>
</evidence>
<proteinExistence type="predicted"/>
<dbReference type="GO" id="GO:0015149">
    <property type="term" value="F:hexose transmembrane transporter activity"/>
    <property type="evidence" value="ECO:0007669"/>
    <property type="project" value="TreeGrafter"/>
</dbReference>
<dbReference type="SUPFAM" id="SSF103473">
    <property type="entry name" value="MFS general substrate transporter"/>
    <property type="match status" value="1"/>
</dbReference>
<dbReference type="Proteomes" id="UP000541444">
    <property type="component" value="Unassembled WGS sequence"/>
</dbReference>
<dbReference type="InterPro" id="IPR005828">
    <property type="entry name" value="MFS_sugar_transport-like"/>
</dbReference>
<feature type="transmembrane region" description="Helical" evidence="7">
    <location>
        <begin position="376"/>
        <end position="402"/>
    </location>
</feature>
<evidence type="ECO:0000259" key="8">
    <source>
        <dbReference type="PROSITE" id="PS50850"/>
    </source>
</evidence>
<dbReference type="AlphaFoldDB" id="A0A7J7NZ05"/>